<evidence type="ECO:0000313" key="4">
    <source>
        <dbReference type="Proteomes" id="UP000521379"/>
    </source>
</evidence>
<dbReference type="InterPro" id="IPR010982">
    <property type="entry name" value="Lambda_DNA-bd_dom_sf"/>
</dbReference>
<dbReference type="GO" id="GO:0005829">
    <property type="term" value="C:cytosol"/>
    <property type="evidence" value="ECO:0007669"/>
    <property type="project" value="TreeGrafter"/>
</dbReference>
<dbReference type="InterPro" id="IPR013096">
    <property type="entry name" value="Cupin_2"/>
</dbReference>
<keyword evidence="4" id="KW-1185">Reference proteome</keyword>
<dbReference type="EMBL" id="JAAVUN010000017">
    <property type="protein sequence ID" value="NKE10126.1"/>
    <property type="molecule type" value="Genomic_DNA"/>
</dbReference>
<dbReference type="PANTHER" id="PTHR46797:SF2">
    <property type="entry name" value="TRANSCRIPTIONAL REGULATOR"/>
    <property type="match status" value="1"/>
</dbReference>
<dbReference type="Proteomes" id="UP000521379">
    <property type="component" value="Unassembled WGS sequence"/>
</dbReference>
<feature type="domain" description="HTH cro/C1-type" evidence="2">
    <location>
        <begin position="19"/>
        <end position="73"/>
    </location>
</feature>
<protein>
    <submittedName>
        <fullName evidence="3">Helix-turn-helix transcriptional regulator</fullName>
    </submittedName>
</protein>
<reference evidence="3 4" key="1">
    <citation type="submission" date="2020-02" db="EMBL/GenBank/DDBJ databases">
        <authorList>
            <person name="Sun Q."/>
        </authorList>
    </citation>
    <scope>NUCLEOTIDE SEQUENCE [LARGE SCALE GENOMIC DNA]</scope>
    <source>
        <strain evidence="3 4">YIM 13062</strain>
    </source>
</reference>
<dbReference type="Gene3D" id="1.10.260.40">
    <property type="entry name" value="lambda repressor-like DNA-binding domains"/>
    <property type="match status" value="1"/>
</dbReference>
<dbReference type="Gene3D" id="2.60.120.10">
    <property type="entry name" value="Jelly Rolls"/>
    <property type="match status" value="1"/>
</dbReference>
<dbReference type="AlphaFoldDB" id="A0A846U9A5"/>
<dbReference type="CDD" id="cd02209">
    <property type="entry name" value="cupin_XRE_C"/>
    <property type="match status" value="1"/>
</dbReference>
<dbReference type="SUPFAM" id="SSF47413">
    <property type="entry name" value="lambda repressor-like DNA-binding domains"/>
    <property type="match status" value="1"/>
</dbReference>
<dbReference type="PANTHER" id="PTHR46797">
    <property type="entry name" value="HTH-TYPE TRANSCRIPTIONAL REGULATOR"/>
    <property type="match status" value="1"/>
</dbReference>
<evidence type="ECO:0000256" key="1">
    <source>
        <dbReference type="ARBA" id="ARBA00023125"/>
    </source>
</evidence>
<dbReference type="InterPro" id="IPR001387">
    <property type="entry name" value="Cro/C1-type_HTH"/>
</dbReference>
<dbReference type="GO" id="GO:0003677">
    <property type="term" value="F:DNA binding"/>
    <property type="evidence" value="ECO:0007669"/>
    <property type="project" value="UniProtKB-KW"/>
</dbReference>
<evidence type="ECO:0000313" key="3">
    <source>
        <dbReference type="EMBL" id="NKE10126.1"/>
    </source>
</evidence>
<organism evidence="3 4">
    <name type="scientific">Kocuria subflava</name>
    <dbReference type="NCBI Taxonomy" id="1736139"/>
    <lineage>
        <taxon>Bacteria</taxon>
        <taxon>Bacillati</taxon>
        <taxon>Actinomycetota</taxon>
        <taxon>Actinomycetes</taxon>
        <taxon>Micrococcales</taxon>
        <taxon>Micrococcaceae</taxon>
        <taxon>Kocuria</taxon>
    </lineage>
</organism>
<keyword evidence="1" id="KW-0238">DNA-binding</keyword>
<dbReference type="SMART" id="SM00530">
    <property type="entry name" value="HTH_XRE"/>
    <property type="match status" value="1"/>
</dbReference>
<accession>A0A846U9A5</accession>
<dbReference type="InterPro" id="IPR050807">
    <property type="entry name" value="TransReg_Diox_bact_type"/>
</dbReference>
<evidence type="ECO:0000259" key="2">
    <source>
        <dbReference type="PROSITE" id="PS50943"/>
    </source>
</evidence>
<comment type="caution">
    <text evidence="3">The sequence shown here is derived from an EMBL/GenBank/DDBJ whole genome shotgun (WGS) entry which is preliminary data.</text>
</comment>
<dbReference type="GO" id="GO:0003700">
    <property type="term" value="F:DNA-binding transcription factor activity"/>
    <property type="evidence" value="ECO:0007669"/>
    <property type="project" value="TreeGrafter"/>
</dbReference>
<dbReference type="Pfam" id="PF07883">
    <property type="entry name" value="Cupin_2"/>
    <property type="match status" value="1"/>
</dbReference>
<proteinExistence type="predicted"/>
<dbReference type="SUPFAM" id="SSF51182">
    <property type="entry name" value="RmlC-like cupins"/>
    <property type="match status" value="1"/>
</dbReference>
<dbReference type="PROSITE" id="PS50943">
    <property type="entry name" value="HTH_CROC1"/>
    <property type="match status" value="1"/>
</dbReference>
<name>A0A846U9A5_9MICC</name>
<dbReference type="InterPro" id="IPR011051">
    <property type="entry name" value="RmlC_Cupin_sf"/>
</dbReference>
<dbReference type="CDD" id="cd00093">
    <property type="entry name" value="HTH_XRE"/>
    <property type="match status" value="1"/>
</dbReference>
<sequence length="188" mass="20286">MKALPVHSGSGDARIGARLRNLRRRNHMTVEQLAAAAELSKGFVSRVERDLTSPSVDALVRLCRALRVEVGEVFAAEAAVDVVRLAEAPEVDLGGHGIRELLVTPSVNKALQIIRATVEPGGHSEDEPYSMDCRHEALHVISGQFVLSTPDQRLELQGGDTVSFPGSEPHGWENPGSQPATVLWIMAT</sequence>
<dbReference type="Pfam" id="PF13560">
    <property type="entry name" value="HTH_31"/>
    <property type="match status" value="1"/>
</dbReference>
<gene>
    <name evidence="3" type="ORF">GTW58_09325</name>
</gene>
<dbReference type="InterPro" id="IPR014710">
    <property type="entry name" value="RmlC-like_jellyroll"/>
</dbReference>